<dbReference type="PRINTS" id="PR00455">
    <property type="entry name" value="HTHTETR"/>
</dbReference>
<evidence type="ECO:0000313" key="8">
    <source>
        <dbReference type="Proteomes" id="UP001589788"/>
    </source>
</evidence>
<dbReference type="RefSeq" id="WP_248105933.1">
    <property type="nucleotide sequence ID" value="NZ_JAKHEX010000004.1"/>
</dbReference>
<dbReference type="EMBL" id="JBHLYQ010000096">
    <property type="protein sequence ID" value="MFC0082390.1"/>
    <property type="molecule type" value="Genomic_DNA"/>
</dbReference>
<dbReference type="SUPFAM" id="SSF46689">
    <property type="entry name" value="Homeodomain-like"/>
    <property type="match status" value="1"/>
</dbReference>
<dbReference type="Proteomes" id="UP001589788">
    <property type="component" value="Unassembled WGS sequence"/>
</dbReference>
<feature type="region of interest" description="Disordered" evidence="5">
    <location>
        <begin position="1"/>
        <end position="23"/>
    </location>
</feature>
<reference evidence="7 8" key="1">
    <citation type="submission" date="2024-09" db="EMBL/GenBank/DDBJ databases">
        <authorList>
            <person name="Sun Q."/>
            <person name="Mori K."/>
        </authorList>
    </citation>
    <scope>NUCLEOTIDE SEQUENCE [LARGE SCALE GENOMIC DNA]</scope>
    <source>
        <strain evidence="7 8">JCM 15389</strain>
    </source>
</reference>
<dbReference type="Pfam" id="PF00440">
    <property type="entry name" value="TetR_N"/>
    <property type="match status" value="1"/>
</dbReference>
<feature type="DNA-binding region" description="H-T-H motif" evidence="4">
    <location>
        <begin position="50"/>
        <end position="69"/>
    </location>
</feature>
<evidence type="ECO:0000256" key="4">
    <source>
        <dbReference type="PROSITE-ProRule" id="PRU00335"/>
    </source>
</evidence>
<dbReference type="PANTHER" id="PTHR30055">
    <property type="entry name" value="HTH-TYPE TRANSCRIPTIONAL REGULATOR RUTR"/>
    <property type="match status" value="1"/>
</dbReference>
<evidence type="ECO:0000256" key="1">
    <source>
        <dbReference type="ARBA" id="ARBA00023015"/>
    </source>
</evidence>
<keyword evidence="1" id="KW-0805">Transcription regulation</keyword>
<dbReference type="PROSITE" id="PS50977">
    <property type="entry name" value="HTH_TETR_2"/>
    <property type="match status" value="1"/>
</dbReference>
<evidence type="ECO:0000256" key="2">
    <source>
        <dbReference type="ARBA" id="ARBA00023125"/>
    </source>
</evidence>
<dbReference type="InterPro" id="IPR009057">
    <property type="entry name" value="Homeodomain-like_sf"/>
</dbReference>
<comment type="caution">
    <text evidence="7">The sequence shown here is derived from an EMBL/GenBank/DDBJ whole genome shotgun (WGS) entry which is preliminary data.</text>
</comment>
<keyword evidence="8" id="KW-1185">Reference proteome</keyword>
<dbReference type="Pfam" id="PF17754">
    <property type="entry name" value="TetR_C_14"/>
    <property type="match status" value="1"/>
</dbReference>
<keyword evidence="2 4" id="KW-0238">DNA-binding</keyword>
<sequence>MTDGRTGEGLVGEDAGGSPTLTQRRMARTRRELAKAAGRLFASQGYDETTIEEIAAAAEVSPRTFYRYFAHKEGVVVALAQFGLDDVLAELRRRLPGEPLPEALAETVATVVAKDQADPSGDGEAEARAFFQMVRQIPALRARWLDEIFQRQAELAEVLATAYPALADDPLWPPVAAGAVLAAVSAAFELWAAGELAGPLDQVVAQALEVLARPFGQPSAKRGRSTRGL</sequence>
<organism evidence="7 8">
    <name type="scientific">Aciditerrimonas ferrireducens</name>
    <dbReference type="NCBI Taxonomy" id="667306"/>
    <lineage>
        <taxon>Bacteria</taxon>
        <taxon>Bacillati</taxon>
        <taxon>Actinomycetota</taxon>
        <taxon>Acidimicrobiia</taxon>
        <taxon>Acidimicrobiales</taxon>
        <taxon>Acidimicrobiaceae</taxon>
        <taxon>Aciditerrimonas</taxon>
    </lineage>
</organism>
<protein>
    <submittedName>
        <fullName evidence="7">TetR/AcrR family transcriptional regulator</fullName>
    </submittedName>
</protein>
<evidence type="ECO:0000259" key="6">
    <source>
        <dbReference type="PROSITE" id="PS50977"/>
    </source>
</evidence>
<accession>A0ABV6C3X6</accession>
<dbReference type="InterPro" id="IPR050109">
    <property type="entry name" value="HTH-type_TetR-like_transc_reg"/>
</dbReference>
<proteinExistence type="predicted"/>
<evidence type="ECO:0000313" key="7">
    <source>
        <dbReference type="EMBL" id="MFC0082390.1"/>
    </source>
</evidence>
<feature type="domain" description="HTH tetR-type" evidence="6">
    <location>
        <begin position="27"/>
        <end position="87"/>
    </location>
</feature>
<name>A0ABV6C3X6_9ACTN</name>
<dbReference type="InterPro" id="IPR041347">
    <property type="entry name" value="MftR_C"/>
</dbReference>
<evidence type="ECO:0000256" key="5">
    <source>
        <dbReference type="SAM" id="MobiDB-lite"/>
    </source>
</evidence>
<gene>
    <name evidence="7" type="ORF">ACFFRE_09575</name>
</gene>
<dbReference type="PANTHER" id="PTHR30055:SF238">
    <property type="entry name" value="MYCOFACTOCIN BIOSYNTHESIS TRANSCRIPTIONAL REGULATOR MFTR-RELATED"/>
    <property type="match status" value="1"/>
</dbReference>
<keyword evidence="3" id="KW-0804">Transcription</keyword>
<dbReference type="Gene3D" id="1.10.357.10">
    <property type="entry name" value="Tetracycline Repressor, domain 2"/>
    <property type="match status" value="1"/>
</dbReference>
<dbReference type="InterPro" id="IPR001647">
    <property type="entry name" value="HTH_TetR"/>
</dbReference>
<evidence type="ECO:0000256" key="3">
    <source>
        <dbReference type="ARBA" id="ARBA00023163"/>
    </source>
</evidence>